<comment type="similarity">
    <text evidence="2 11">Belongs to the WhiB family.</text>
</comment>
<feature type="binding site" evidence="11">
    <location>
        <position position="54"/>
    </location>
    <ligand>
        <name>[4Fe-4S] cluster</name>
        <dbReference type="ChEBI" id="CHEBI:49883"/>
    </ligand>
</feature>
<keyword evidence="7 11" id="KW-0805">Transcription regulation</keyword>
<keyword evidence="14" id="KW-1185">Reference proteome</keyword>
<evidence type="ECO:0000256" key="9">
    <source>
        <dbReference type="ARBA" id="ARBA00023157"/>
    </source>
</evidence>
<keyword evidence="6 11" id="KW-0411">Iron-sulfur</keyword>
<sequence>MPERITSDWTDRAACRDADPRLFFPADGEREGQRKWREVKAKRVCGPCQVQADCLEYALARNEREGVWGGLNPVQRAREADRRAALPPPPKPALVVEKTCTRCGVVQPVAAFTKDAKQRDGLNPWCRGCTIEASKRRRAAEQAVA</sequence>
<keyword evidence="11" id="KW-0963">Cytoplasm</keyword>
<evidence type="ECO:0000259" key="12">
    <source>
        <dbReference type="PROSITE" id="PS51674"/>
    </source>
</evidence>
<evidence type="ECO:0000256" key="6">
    <source>
        <dbReference type="ARBA" id="ARBA00023014"/>
    </source>
</evidence>
<dbReference type="GO" id="GO:0005737">
    <property type="term" value="C:cytoplasm"/>
    <property type="evidence" value="ECO:0007669"/>
    <property type="project" value="UniProtKB-SubCell"/>
</dbReference>
<dbReference type="GO" id="GO:0003677">
    <property type="term" value="F:DNA binding"/>
    <property type="evidence" value="ECO:0007669"/>
    <property type="project" value="UniProtKB-UniRule"/>
</dbReference>
<evidence type="ECO:0000313" key="13">
    <source>
        <dbReference type="EMBL" id="MBB6556222.1"/>
    </source>
</evidence>
<dbReference type="GO" id="GO:0045454">
    <property type="term" value="P:cell redox homeostasis"/>
    <property type="evidence" value="ECO:0007669"/>
    <property type="project" value="TreeGrafter"/>
</dbReference>
<keyword evidence="8 11" id="KW-0238">DNA-binding</keyword>
<comment type="PTM">
    <text evidence="11">Upon Fe-S cluster removal intramolecular disulfide bonds are formed.</text>
</comment>
<dbReference type="GO" id="GO:0035731">
    <property type="term" value="F:dinitrosyl-iron complex binding"/>
    <property type="evidence" value="ECO:0007669"/>
    <property type="project" value="UniProtKB-UniRule"/>
</dbReference>
<dbReference type="PANTHER" id="PTHR38839">
    <property type="entry name" value="TRANSCRIPTIONAL REGULATOR WHID-RELATED"/>
    <property type="match status" value="1"/>
</dbReference>
<evidence type="ECO:0000256" key="4">
    <source>
        <dbReference type="ARBA" id="ARBA00022723"/>
    </source>
</evidence>
<feature type="binding site" evidence="11">
    <location>
        <position position="15"/>
    </location>
    <ligand>
        <name>[4Fe-4S] cluster</name>
        <dbReference type="ChEBI" id="CHEBI:49883"/>
    </ligand>
</feature>
<dbReference type="PANTHER" id="PTHR38839:SF4">
    <property type="entry name" value="TRANSCRIPTIONAL REGULATOR WHIB"/>
    <property type="match status" value="1"/>
</dbReference>
<evidence type="ECO:0000256" key="8">
    <source>
        <dbReference type="ARBA" id="ARBA00023125"/>
    </source>
</evidence>
<gene>
    <name evidence="11" type="primary">whiB</name>
    <name evidence="13" type="ORF">HD593_011017</name>
</gene>
<proteinExistence type="inferred from homology"/>
<evidence type="ECO:0000256" key="1">
    <source>
        <dbReference type="ARBA" id="ARBA00004496"/>
    </source>
</evidence>
<evidence type="ECO:0000256" key="5">
    <source>
        <dbReference type="ARBA" id="ARBA00023004"/>
    </source>
</evidence>
<evidence type="ECO:0000313" key="14">
    <source>
        <dbReference type="Proteomes" id="UP000565579"/>
    </source>
</evidence>
<organism evidence="13 14">
    <name type="scientific">Nonomuraea rubra</name>
    <dbReference type="NCBI Taxonomy" id="46180"/>
    <lineage>
        <taxon>Bacteria</taxon>
        <taxon>Bacillati</taxon>
        <taxon>Actinomycetota</taxon>
        <taxon>Actinomycetes</taxon>
        <taxon>Streptosporangiales</taxon>
        <taxon>Streptosporangiaceae</taxon>
        <taxon>Nonomuraea</taxon>
    </lineage>
</organism>
<dbReference type="EMBL" id="JACHMI010000001">
    <property type="protein sequence ID" value="MBB6556222.1"/>
    <property type="molecule type" value="Genomic_DNA"/>
</dbReference>
<dbReference type="RefSeq" id="WP_185110697.1">
    <property type="nucleotide sequence ID" value="NZ_BAAAXY010000153.1"/>
</dbReference>
<dbReference type="InterPro" id="IPR034768">
    <property type="entry name" value="4FE4S_WBL"/>
</dbReference>
<evidence type="ECO:0000256" key="2">
    <source>
        <dbReference type="ARBA" id="ARBA00006597"/>
    </source>
</evidence>
<protein>
    <recommendedName>
        <fullName evidence="11">Transcriptional regulator WhiB</fullName>
    </recommendedName>
</protein>
<comment type="cofactor">
    <cofactor evidence="11">
        <name>[4Fe-4S] cluster</name>
        <dbReference type="ChEBI" id="CHEBI:49883"/>
    </cofactor>
    <text evidence="11">Binds 1 [4Fe-4S] cluster per subunit. Following nitrosylation of the [4Fe-4S] cluster binds 1 [4Fe-8(NO)] cluster per subunit.</text>
</comment>
<evidence type="ECO:0000256" key="10">
    <source>
        <dbReference type="ARBA" id="ARBA00023163"/>
    </source>
</evidence>
<comment type="subcellular location">
    <subcellularLocation>
        <location evidence="1 11">Cytoplasm</location>
    </subcellularLocation>
</comment>
<dbReference type="Proteomes" id="UP000565579">
    <property type="component" value="Unassembled WGS sequence"/>
</dbReference>
<dbReference type="Pfam" id="PF02467">
    <property type="entry name" value="Whib"/>
    <property type="match status" value="1"/>
</dbReference>
<keyword evidence="5 11" id="KW-0408">Iron</keyword>
<dbReference type="GO" id="GO:0046872">
    <property type="term" value="F:metal ion binding"/>
    <property type="evidence" value="ECO:0007669"/>
    <property type="project" value="UniProtKB-KW"/>
</dbReference>
<keyword evidence="3 11" id="KW-0004">4Fe-4S</keyword>
<comment type="caution">
    <text evidence="13">The sequence shown here is derived from an EMBL/GenBank/DDBJ whole genome shotgun (WGS) entry which is preliminary data.</text>
</comment>
<dbReference type="GO" id="GO:0051539">
    <property type="term" value="F:4 iron, 4 sulfur cluster binding"/>
    <property type="evidence" value="ECO:0007669"/>
    <property type="project" value="UniProtKB-UniRule"/>
</dbReference>
<dbReference type="InterPro" id="IPR003482">
    <property type="entry name" value="Whib"/>
</dbReference>
<evidence type="ECO:0000256" key="7">
    <source>
        <dbReference type="ARBA" id="ARBA00023015"/>
    </source>
</evidence>
<dbReference type="PROSITE" id="PS51674">
    <property type="entry name" value="4FE4S_WBL"/>
    <property type="match status" value="1"/>
</dbReference>
<dbReference type="AlphaFoldDB" id="A0A7X0P710"/>
<feature type="binding site" evidence="11">
    <location>
        <position position="45"/>
    </location>
    <ligand>
        <name>[4Fe-4S] cluster</name>
        <dbReference type="ChEBI" id="CHEBI:49883"/>
    </ligand>
</feature>
<comment type="PTM">
    <text evidence="11">The Fe-S cluster can be nitrosylated by nitric oxide (NO).</text>
</comment>
<feature type="binding site" evidence="11">
    <location>
        <position position="48"/>
    </location>
    <ligand>
        <name>[4Fe-4S] cluster</name>
        <dbReference type="ChEBI" id="CHEBI:49883"/>
    </ligand>
</feature>
<evidence type="ECO:0000256" key="3">
    <source>
        <dbReference type="ARBA" id="ARBA00022485"/>
    </source>
</evidence>
<comment type="function">
    <text evidence="11">Acts as a transcriptional regulator. Probably redox-responsive. The apo- but not holo-form probably binds DNA.</text>
</comment>
<keyword evidence="4 11" id="KW-0479">Metal-binding</keyword>
<keyword evidence="10 11" id="KW-0804">Transcription</keyword>
<name>A0A7X0P710_9ACTN</name>
<dbReference type="HAMAP" id="MF_01479">
    <property type="entry name" value="WhiB"/>
    <property type="match status" value="1"/>
</dbReference>
<dbReference type="GO" id="GO:0047134">
    <property type="term" value="F:protein-disulfide reductase [NAD(P)H] activity"/>
    <property type="evidence" value="ECO:0007669"/>
    <property type="project" value="TreeGrafter"/>
</dbReference>
<reference evidence="13 14" key="1">
    <citation type="submission" date="2020-08" db="EMBL/GenBank/DDBJ databases">
        <title>Sequencing the genomes of 1000 actinobacteria strains.</title>
        <authorList>
            <person name="Klenk H.-P."/>
        </authorList>
    </citation>
    <scope>NUCLEOTIDE SEQUENCE [LARGE SCALE GENOMIC DNA]</scope>
    <source>
        <strain evidence="13 14">DSM 43768</strain>
    </source>
</reference>
<evidence type="ECO:0000256" key="11">
    <source>
        <dbReference type="HAMAP-Rule" id="MF_01479"/>
    </source>
</evidence>
<dbReference type="GO" id="GO:0045892">
    <property type="term" value="P:negative regulation of DNA-templated transcription"/>
    <property type="evidence" value="ECO:0007669"/>
    <property type="project" value="TreeGrafter"/>
</dbReference>
<keyword evidence="9 11" id="KW-1015">Disulfide bond</keyword>
<accession>A0A7X0P710</accession>
<feature type="domain" description="4Fe-4S Wbl-type" evidence="12">
    <location>
        <begin position="14"/>
        <end position="78"/>
    </location>
</feature>